<dbReference type="InterPro" id="IPR050243">
    <property type="entry name" value="PHP_phosphatase"/>
</dbReference>
<proteinExistence type="predicted"/>
<evidence type="ECO:0008006" key="3">
    <source>
        <dbReference type="Google" id="ProtNLM"/>
    </source>
</evidence>
<dbReference type="PANTHER" id="PTHR36928:SF1">
    <property type="entry name" value="PHOSPHATASE YCDX-RELATED"/>
    <property type="match status" value="1"/>
</dbReference>
<accession>A0A1F7I633</accession>
<gene>
    <name evidence="1" type="ORF">A3F32_02990</name>
</gene>
<evidence type="ECO:0000313" key="2">
    <source>
        <dbReference type="Proteomes" id="UP000178076"/>
    </source>
</evidence>
<dbReference type="GO" id="GO:0042578">
    <property type="term" value="F:phosphoric ester hydrolase activity"/>
    <property type="evidence" value="ECO:0007669"/>
    <property type="project" value="TreeGrafter"/>
</dbReference>
<dbReference type="GO" id="GO:0008270">
    <property type="term" value="F:zinc ion binding"/>
    <property type="evidence" value="ECO:0007669"/>
    <property type="project" value="TreeGrafter"/>
</dbReference>
<name>A0A1F7I633_9BACT</name>
<dbReference type="Gene3D" id="3.20.20.140">
    <property type="entry name" value="Metal-dependent hydrolases"/>
    <property type="match status" value="1"/>
</dbReference>
<dbReference type="InterPro" id="IPR016195">
    <property type="entry name" value="Pol/histidinol_Pase-like"/>
</dbReference>
<dbReference type="AlphaFoldDB" id="A0A1F7I633"/>
<evidence type="ECO:0000313" key="1">
    <source>
        <dbReference type="EMBL" id="OGK38820.1"/>
    </source>
</evidence>
<sequence length="326" mass="36286">MTDLKGELSEWFGGPIGHVHMRPDAVGSEHHHAEDVRFSIDGFLRYLERFSGAQTYSVIDTDHPYTGLLYRDISATLTPESLPAIREEVSAAHLSRIRELQSRPELNGHVYSGIEVDIVSPGGELLVTDDVLSQLDLVICSLHYTFYSKATDLRSRAVRLTTAELVSAYMHAVSNLHVDVLGHPTRDIGRSNKDSAYLSEWLPLIDLMKQKGTAYELNFAHFASLSEVPDFDKALITQAALRGVPFFLGLDFHNASEFGLKTSGSVITPENADQAFSAHTEKVHLQFLLKLMRVIRLLESLGITPAQVVNSSDIRFKEWLATRISA</sequence>
<protein>
    <recommendedName>
        <fullName evidence="3">Polymerase/histidinol phosphatase N-terminal domain-containing protein</fullName>
    </recommendedName>
</protein>
<comment type="caution">
    <text evidence="1">The sequence shown here is derived from an EMBL/GenBank/DDBJ whole genome shotgun (WGS) entry which is preliminary data.</text>
</comment>
<dbReference type="EMBL" id="MGAD01000007">
    <property type="protein sequence ID" value="OGK38820.1"/>
    <property type="molecule type" value="Genomic_DNA"/>
</dbReference>
<dbReference type="GO" id="GO:0005829">
    <property type="term" value="C:cytosol"/>
    <property type="evidence" value="ECO:0007669"/>
    <property type="project" value="TreeGrafter"/>
</dbReference>
<dbReference type="SUPFAM" id="SSF89550">
    <property type="entry name" value="PHP domain-like"/>
    <property type="match status" value="1"/>
</dbReference>
<dbReference type="Proteomes" id="UP000178076">
    <property type="component" value="Unassembled WGS sequence"/>
</dbReference>
<dbReference type="PANTHER" id="PTHR36928">
    <property type="entry name" value="PHOSPHATASE YCDX-RELATED"/>
    <property type="match status" value="1"/>
</dbReference>
<reference evidence="1 2" key="1">
    <citation type="journal article" date="2016" name="Nat. Commun.">
        <title>Thousands of microbial genomes shed light on interconnected biogeochemical processes in an aquifer system.</title>
        <authorList>
            <person name="Anantharaman K."/>
            <person name="Brown C.T."/>
            <person name="Hug L.A."/>
            <person name="Sharon I."/>
            <person name="Castelle C.J."/>
            <person name="Probst A.J."/>
            <person name="Thomas B.C."/>
            <person name="Singh A."/>
            <person name="Wilkins M.J."/>
            <person name="Karaoz U."/>
            <person name="Brodie E.L."/>
            <person name="Williams K.H."/>
            <person name="Hubbard S.S."/>
            <person name="Banfield J.F."/>
        </authorList>
    </citation>
    <scope>NUCLEOTIDE SEQUENCE [LARGE SCALE GENOMIC DNA]</scope>
</reference>
<organism evidence="1 2">
    <name type="scientific">Candidatus Roizmanbacteria bacterium RIFCSPHIGHO2_12_FULL_42_10</name>
    <dbReference type="NCBI Taxonomy" id="1802053"/>
    <lineage>
        <taxon>Bacteria</taxon>
        <taxon>Candidatus Roizmaniibacteriota</taxon>
    </lineage>
</organism>